<feature type="region of interest" description="Disordered" evidence="1">
    <location>
        <begin position="55"/>
        <end position="105"/>
    </location>
</feature>
<evidence type="ECO:0000256" key="1">
    <source>
        <dbReference type="SAM" id="MobiDB-lite"/>
    </source>
</evidence>
<accession>A0ABR1R8N8</accession>
<feature type="chain" id="PRO_5045324778" evidence="2">
    <location>
        <begin position="20"/>
        <end position="105"/>
    </location>
</feature>
<gene>
    <name evidence="3" type="ORF">PG991_014387</name>
</gene>
<sequence>MIFFWAPLFVVCRLAVVQALRVFKRWVLAFPLGRAVAAALRLFEKADIIKAAEEEAKEKEKKENKKKRALRRQLDAHFSSPREAARAWATGQISGFRPPGAAPRG</sequence>
<organism evidence="3 4">
    <name type="scientific">Apiospora marii</name>
    <dbReference type="NCBI Taxonomy" id="335849"/>
    <lineage>
        <taxon>Eukaryota</taxon>
        <taxon>Fungi</taxon>
        <taxon>Dikarya</taxon>
        <taxon>Ascomycota</taxon>
        <taxon>Pezizomycotina</taxon>
        <taxon>Sordariomycetes</taxon>
        <taxon>Xylariomycetidae</taxon>
        <taxon>Amphisphaeriales</taxon>
        <taxon>Apiosporaceae</taxon>
        <taxon>Apiospora</taxon>
    </lineage>
</organism>
<reference evidence="3 4" key="1">
    <citation type="submission" date="2023-01" db="EMBL/GenBank/DDBJ databases">
        <title>Analysis of 21 Apiospora genomes using comparative genomics revels a genus with tremendous synthesis potential of carbohydrate active enzymes and secondary metabolites.</title>
        <authorList>
            <person name="Sorensen T."/>
        </authorList>
    </citation>
    <scope>NUCLEOTIDE SEQUENCE [LARGE SCALE GENOMIC DNA]</scope>
    <source>
        <strain evidence="3 4">CBS 20057</strain>
    </source>
</reference>
<protein>
    <submittedName>
        <fullName evidence="3">Uncharacterized protein</fullName>
    </submittedName>
</protein>
<comment type="caution">
    <text evidence="3">The sequence shown here is derived from an EMBL/GenBank/DDBJ whole genome shotgun (WGS) entry which is preliminary data.</text>
</comment>
<keyword evidence="4" id="KW-1185">Reference proteome</keyword>
<feature type="signal peptide" evidence="2">
    <location>
        <begin position="1"/>
        <end position="19"/>
    </location>
</feature>
<dbReference type="Proteomes" id="UP001396898">
    <property type="component" value="Unassembled WGS sequence"/>
</dbReference>
<evidence type="ECO:0000313" key="4">
    <source>
        <dbReference type="Proteomes" id="UP001396898"/>
    </source>
</evidence>
<evidence type="ECO:0000256" key="2">
    <source>
        <dbReference type="SAM" id="SignalP"/>
    </source>
</evidence>
<keyword evidence="2" id="KW-0732">Signal</keyword>
<name>A0ABR1R8N8_9PEZI</name>
<dbReference type="EMBL" id="JAQQWI010000018">
    <property type="protein sequence ID" value="KAK8002165.1"/>
    <property type="molecule type" value="Genomic_DNA"/>
</dbReference>
<evidence type="ECO:0000313" key="3">
    <source>
        <dbReference type="EMBL" id="KAK8002165.1"/>
    </source>
</evidence>
<proteinExistence type="predicted"/>